<evidence type="ECO:0000259" key="2">
    <source>
        <dbReference type="Pfam" id="PF05065"/>
    </source>
</evidence>
<dbReference type="RefSeq" id="WP_052083759.1">
    <property type="nucleotide sequence ID" value="NZ_CP003811.1"/>
</dbReference>
<comment type="subcellular location">
    <subcellularLocation>
        <location evidence="1">Virion</location>
    </subcellularLocation>
</comment>
<sequence length="430" mass="45723">MDAQTLNTDPAFATKSGLPLLENKAAQPEGGPVRSALDELAAAFAAFKETNDARIDQIEGRLGADVLTEEKLARIDAALDAARTRLDRIALERARPHLGQSDIREAGAAHEHKAAFDLYVRAGESGGLKRLEAKALSAGSGPDGGYLVPDTIERTVLTRLGQVSPIRSIASVQQISGSQYKRAVSVGAPVTGWAAETAPRPETAAPALSEIAFPAMELYAMPAATQTLLDDAVVDLDAWLSAEVETAFAEQEGVAFVSGNGASRPRGFLSYDTVANAAWVPGKLGTIATGAAGAFPSASPADVLFDLVYGLRAAYRQNAGFVMNRRTQSAIRKFKDAEGNYLWQPPLAAGRSATLIGFPVTEAEAMPDLAKDSLSVAFGDFRRGYLVVDRTGMRVLRDPYSAKPYVLFYTTKRVGGGVQDFDAIKLLKFS</sequence>
<dbReference type="InterPro" id="IPR054612">
    <property type="entry name" value="Phage_capsid-like_C"/>
</dbReference>
<evidence type="ECO:0000256" key="1">
    <source>
        <dbReference type="ARBA" id="ARBA00004328"/>
    </source>
</evidence>
<dbReference type="AlphaFoldDB" id="A0A089P1B5"/>
<evidence type="ECO:0000313" key="3">
    <source>
        <dbReference type="EMBL" id="AIQ93422.1"/>
    </source>
</evidence>
<dbReference type="EMBL" id="CP003811">
    <property type="protein sequence ID" value="AIQ93422.1"/>
    <property type="molecule type" value="Genomic_DNA"/>
</dbReference>
<dbReference type="STRING" id="693986.MOC_5667"/>
<feature type="domain" description="Phage capsid-like C-terminal" evidence="2">
    <location>
        <begin position="144"/>
        <end position="429"/>
    </location>
</feature>
<organism evidence="3 4">
    <name type="scientific">Methylobacterium oryzae CBMB20</name>
    <dbReference type="NCBI Taxonomy" id="693986"/>
    <lineage>
        <taxon>Bacteria</taxon>
        <taxon>Pseudomonadati</taxon>
        <taxon>Pseudomonadota</taxon>
        <taxon>Alphaproteobacteria</taxon>
        <taxon>Hyphomicrobiales</taxon>
        <taxon>Methylobacteriaceae</taxon>
        <taxon>Methylobacterium</taxon>
    </lineage>
</organism>
<name>A0A089P1B5_9HYPH</name>
<dbReference type="HOGENOM" id="CLU_041417_0_0_5"/>
<reference evidence="3 4" key="1">
    <citation type="journal article" date="2014" name="PLoS ONE">
        <title>Genome Information of Methylobacterium oryzae, a Plant-Probiotic Methylotroph in the Phyllosphere.</title>
        <authorList>
            <person name="Kwak M.J."/>
            <person name="Jeong H."/>
            <person name="Madhaiyan M."/>
            <person name="Lee Y."/>
            <person name="Sa T.M."/>
            <person name="Oh T.K."/>
            <person name="Kim J.F."/>
        </authorList>
    </citation>
    <scope>NUCLEOTIDE SEQUENCE [LARGE SCALE GENOMIC DNA]</scope>
    <source>
        <strain evidence="3 4">CBMB20</strain>
    </source>
</reference>
<dbReference type="InterPro" id="IPR024455">
    <property type="entry name" value="Phage_capsid"/>
</dbReference>
<dbReference type="Proteomes" id="UP000029492">
    <property type="component" value="Chromosome"/>
</dbReference>
<gene>
    <name evidence="3" type="ORF">MOC_5667</name>
</gene>
<protein>
    <submittedName>
        <fullName evidence="3">HK97 family phage major capsid protein</fullName>
    </submittedName>
</protein>
<evidence type="ECO:0000313" key="4">
    <source>
        <dbReference type="Proteomes" id="UP000029492"/>
    </source>
</evidence>
<dbReference type="NCBIfam" id="TIGR01554">
    <property type="entry name" value="major_cap_HK97"/>
    <property type="match status" value="1"/>
</dbReference>
<keyword evidence="4" id="KW-1185">Reference proteome</keyword>
<accession>A0A089P1B5</accession>
<dbReference type="Gene3D" id="3.30.2320.10">
    <property type="entry name" value="hypothetical protein PF0899 domain"/>
    <property type="match status" value="1"/>
</dbReference>
<proteinExistence type="predicted"/>
<dbReference type="KEGG" id="mor:MOC_5667"/>
<dbReference type="SUPFAM" id="SSF56563">
    <property type="entry name" value="Major capsid protein gp5"/>
    <property type="match status" value="1"/>
</dbReference>
<dbReference type="Pfam" id="PF05065">
    <property type="entry name" value="Phage_capsid"/>
    <property type="match status" value="1"/>
</dbReference>
<dbReference type="eggNOG" id="COG4653">
    <property type="taxonomic scope" value="Bacteria"/>
</dbReference>